<organism evidence="1 2">
    <name type="scientific">Catharanthus roseus</name>
    <name type="common">Madagascar periwinkle</name>
    <name type="synonym">Vinca rosea</name>
    <dbReference type="NCBI Taxonomy" id="4058"/>
    <lineage>
        <taxon>Eukaryota</taxon>
        <taxon>Viridiplantae</taxon>
        <taxon>Streptophyta</taxon>
        <taxon>Embryophyta</taxon>
        <taxon>Tracheophyta</taxon>
        <taxon>Spermatophyta</taxon>
        <taxon>Magnoliopsida</taxon>
        <taxon>eudicotyledons</taxon>
        <taxon>Gunneridae</taxon>
        <taxon>Pentapetalae</taxon>
        <taxon>asterids</taxon>
        <taxon>lamiids</taxon>
        <taxon>Gentianales</taxon>
        <taxon>Apocynaceae</taxon>
        <taxon>Rauvolfioideae</taxon>
        <taxon>Vinceae</taxon>
        <taxon>Catharanthinae</taxon>
        <taxon>Catharanthus</taxon>
    </lineage>
</organism>
<sequence>MKAFPKHERRWTSDTVPSGKVVSAASSPGNESVSSSAAGEEFVEVTLDLQYDDTLVLRSVEPATVINIDNDCTTQVSGMIGGIETPVSGSASVSRSPTMKRSSSNRLLQFSQELKAEAKAKAKQFSQELKAELRRFSWSASRNLSFGGGGGGNSTGLESALAARAMRRQRAQLDRTRSGAQKALRGLRFISNRKTNGVDAWNEVVNNFNKLSKDGYLYRADFAQCIGMRDSKEFALELFDALSRRKRLKVERIGRDELYEYWSQITDQSFDSRLQIFFDMVDKNDDGRITEEEVKEIIMLSASANKLSRLKEQAEEYAALIMEELDPERLGYIELWQLETLLLQKDTYLNYSQALSYTSQALSQNLQGLRKKSPITKLSTKLIYFFQENWRRIWVLTLWFLIMVGLFTWKFFQYKQKNAFKVMGYCLLTAKGAAETLKFNMALILLPVCRNTITWLRSTKLGYFVPFDDNINFHKTIAAAIVIGVILHAGNHLACDFPRLIHETDQIYELWLLDDFGPRKPHYIDLVRGIEGVTGILMVIFMAIAFILAARWFRRSLVKLPKPLDRLTGFNAFWYSHHLFVIVYILLLIHSIFLYLVHKWYKKTTWMFLAVPVLLYAGERTLRFFRSGFYTVRLLKVAIYPGNVLTLQMSKPSQFRYKSGQYMFVQCPAVSPFEWHPFSITSAPGDDYLSIHIRQLGDWTQELKRVFAEVCEAPVAGKSGLLRADETTKKSLPKLLIDGPYGAPAQDYRKYDVLLLVGLGIGATPFISILKDLLNNIVKMEEQADSLTDCSKHLDHSFGSTESHSQSKVSPKRKRMLRTTNAYFYWVTREQGSFDWFKGVMNEVAELDHRGLIEMHNYLTSVYEEGDARSALITMVQALNHAKNGVDIVSGTRVRTHFARPNWKKVLSKICTKHANARIGVFYCGAPVLAKELGRLCQEYNQKGSTKFEFHKEHF</sequence>
<reference evidence="2" key="1">
    <citation type="journal article" date="2023" name="Nat. Plants">
        <title>Single-cell RNA sequencing provides a high-resolution roadmap for understanding the multicellular compartmentation of specialized metabolism.</title>
        <authorList>
            <person name="Sun S."/>
            <person name="Shen X."/>
            <person name="Li Y."/>
            <person name="Li Y."/>
            <person name="Wang S."/>
            <person name="Li R."/>
            <person name="Zhang H."/>
            <person name="Shen G."/>
            <person name="Guo B."/>
            <person name="Wei J."/>
            <person name="Xu J."/>
            <person name="St-Pierre B."/>
            <person name="Chen S."/>
            <person name="Sun C."/>
        </authorList>
    </citation>
    <scope>NUCLEOTIDE SEQUENCE [LARGE SCALE GENOMIC DNA]</scope>
</reference>
<dbReference type="Proteomes" id="UP001060085">
    <property type="component" value="Linkage Group LG07"/>
</dbReference>
<protein>
    <submittedName>
        <fullName evidence="1">Uncharacterized protein</fullName>
    </submittedName>
</protein>
<gene>
    <name evidence="1" type="ORF">M9H77_32593</name>
</gene>
<evidence type="ECO:0000313" key="2">
    <source>
        <dbReference type="Proteomes" id="UP001060085"/>
    </source>
</evidence>
<proteinExistence type="predicted"/>
<accession>A0ACC0A3R8</accession>
<comment type="caution">
    <text evidence="1">The sequence shown here is derived from an EMBL/GenBank/DDBJ whole genome shotgun (WGS) entry which is preliminary data.</text>
</comment>
<evidence type="ECO:0000313" key="1">
    <source>
        <dbReference type="EMBL" id="KAI5655406.1"/>
    </source>
</evidence>
<keyword evidence="2" id="KW-1185">Reference proteome</keyword>
<name>A0ACC0A3R8_CATRO</name>
<dbReference type="EMBL" id="CM044707">
    <property type="protein sequence ID" value="KAI5655406.1"/>
    <property type="molecule type" value="Genomic_DNA"/>
</dbReference>